<accession>A0A284QQR9</accession>
<sequence length="42" mass="5046">MIRQDGTQKWILNPSVNKYKTFLEEYWANYHSAQEPSEVTEI</sequence>
<dbReference type="EMBL" id="FUEG01000001">
    <property type="protein sequence ID" value="SJK98741.1"/>
    <property type="molecule type" value="Genomic_DNA"/>
</dbReference>
<proteinExistence type="predicted"/>
<organism evidence="1 2">
    <name type="scientific">Armillaria ostoyae</name>
    <name type="common">Armillaria root rot fungus</name>
    <dbReference type="NCBI Taxonomy" id="47428"/>
    <lineage>
        <taxon>Eukaryota</taxon>
        <taxon>Fungi</taxon>
        <taxon>Dikarya</taxon>
        <taxon>Basidiomycota</taxon>
        <taxon>Agaricomycotina</taxon>
        <taxon>Agaricomycetes</taxon>
        <taxon>Agaricomycetidae</taxon>
        <taxon>Agaricales</taxon>
        <taxon>Marasmiineae</taxon>
        <taxon>Physalacriaceae</taxon>
        <taxon>Armillaria</taxon>
    </lineage>
</organism>
<reference evidence="2" key="1">
    <citation type="journal article" date="2017" name="Nat. Ecol. Evol.">
        <title>Genome expansion and lineage-specific genetic innovations in the forest pathogenic fungi Armillaria.</title>
        <authorList>
            <person name="Sipos G."/>
            <person name="Prasanna A.N."/>
            <person name="Walter M.C."/>
            <person name="O'Connor E."/>
            <person name="Balint B."/>
            <person name="Krizsan K."/>
            <person name="Kiss B."/>
            <person name="Hess J."/>
            <person name="Varga T."/>
            <person name="Slot J."/>
            <person name="Riley R."/>
            <person name="Boka B."/>
            <person name="Rigling D."/>
            <person name="Barry K."/>
            <person name="Lee J."/>
            <person name="Mihaltcheva S."/>
            <person name="LaButti K."/>
            <person name="Lipzen A."/>
            <person name="Waldron R."/>
            <person name="Moloney N.M."/>
            <person name="Sperisen C."/>
            <person name="Kredics L."/>
            <person name="Vagvoelgyi C."/>
            <person name="Patrignani A."/>
            <person name="Fitzpatrick D."/>
            <person name="Nagy I."/>
            <person name="Doyle S."/>
            <person name="Anderson J.B."/>
            <person name="Grigoriev I.V."/>
            <person name="Gueldener U."/>
            <person name="Muensterkoetter M."/>
            <person name="Nagy L.G."/>
        </authorList>
    </citation>
    <scope>NUCLEOTIDE SEQUENCE [LARGE SCALE GENOMIC DNA]</scope>
    <source>
        <strain evidence="2">C18/9</strain>
    </source>
</reference>
<evidence type="ECO:0000313" key="1">
    <source>
        <dbReference type="EMBL" id="SJK98741.1"/>
    </source>
</evidence>
<gene>
    <name evidence="1" type="ORF">ARMOST_02010</name>
</gene>
<keyword evidence="2" id="KW-1185">Reference proteome</keyword>
<evidence type="ECO:0000313" key="2">
    <source>
        <dbReference type="Proteomes" id="UP000219338"/>
    </source>
</evidence>
<dbReference type="AlphaFoldDB" id="A0A284QQR9"/>
<name>A0A284QQR9_ARMOS</name>
<dbReference type="Proteomes" id="UP000219338">
    <property type="component" value="Unassembled WGS sequence"/>
</dbReference>
<protein>
    <submittedName>
        <fullName evidence="1">Uncharacterized protein</fullName>
    </submittedName>
</protein>